<dbReference type="PANTHER" id="PTHR43104:SF4">
    <property type="entry name" value="L-2-HYDROXYGLUTARATE DEHYDROGENASE, MITOCHONDRIAL"/>
    <property type="match status" value="1"/>
</dbReference>
<dbReference type="InParanoid" id="A0A0H2RXN0"/>
<dbReference type="InterPro" id="IPR006076">
    <property type="entry name" value="FAD-dep_OxRdtase"/>
</dbReference>
<keyword evidence="4" id="KW-0560">Oxidoreductase</keyword>
<keyword evidence="3" id="KW-0274">FAD</keyword>
<evidence type="ECO:0000256" key="6">
    <source>
        <dbReference type="ARBA" id="ARBA00037941"/>
    </source>
</evidence>
<evidence type="ECO:0000256" key="2">
    <source>
        <dbReference type="ARBA" id="ARBA00022630"/>
    </source>
</evidence>
<proteinExistence type="inferred from homology"/>
<keyword evidence="2" id="KW-0285">Flavoprotein</keyword>
<dbReference type="SUPFAM" id="SSF51905">
    <property type="entry name" value="FAD/NAD(P)-binding domain"/>
    <property type="match status" value="1"/>
</dbReference>
<protein>
    <recommendedName>
        <fullName evidence="8">L-2-hydroxyglutarate dehydrogenase, mitochondrial</fullName>
        <ecNumber evidence="7">1.1.99.2</ecNumber>
    </recommendedName>
</protein>
<dbReference type="InterPro" id="IPR036188">
    <property type="entry name" value="FAD/NAD-bd_sf"/>
</dbReference>
<dbReference type="AlphaFoldDB" id="A0A0H2RXN0"/>
<reference evidence="10 11" key="1">
    <citation type="submission" date="2015-04" db="EMBL/GenBank/DDBJ databases">
        <title>Complete genome sequence of Schizopora paradoxa KUC8140, a cosmopolitan wood degrader in East Asia.</title>
        <authorList>
            <consortium name="DOE Joint Genome Institute"/>
            <person name="Min B."/>
            <person name="Park H."/>
            <person name="Jang Y."/>
            <person name="Kim J.-J."/>
            <person name="Kim K.H."/>
            <person name="Pangilinan J."/>
            <person name="Lipzen A."/>
            <person name="Riley R."/>
            <person name="Grigoriev I.V."/>
            <person name="Spatafora J.W."/>
            <person name="Choi I.-G."/>
        </authorList>
    </citation>
    <scope>NUCLEOTIDE SEQUENCE [LARGE SCALE GENOMIC DNA]</scope>
    <source>
        <strain evidence="10 11">KUC8140</strain>
    </source>
</reference>
<dbReference type="Proteomes" id="UP000053477">
    <property type="component" value="Unassembled WGS sequence"/>
</dbReference>
<evidence type="ECO:0000256" key="3">
    <source>
        <dbReference type="ARBA" id="ARBA00022827"/>
    </source>
</evidence>
<evidence type="ECO:0000256" key="7">
    <source>
        <dbReference type="ARBA" id="ARBA00038878"/>
    </source>
</evidence>
<evidence type="ECO:0000256" key="5">
    <source>
        <dbReference type="ARBA" id="ARBA00036066"/>
    </source>
</evidence>
<dbReference type="Gene3D" id="3.50.50.60">
    <property type="entry name" value="FAD/NAD(P)-binding domain"/>
    <property type="match status" value="1"/>
</dbReference>
<evidence type="ECO:0000256" key="8">
    <source>
        <dbReference type="ARBA" id="ARBA00041137"/>
    </source>
</evidence>
<feature type="domain" description="FAD dependent oxidoreductase" evidence="9">
    <location>
        <begin position="6"/>
        <end position="413"/>
    </location>
</feature>
<gene>
    <name evidence="10" type="ORF">SCHPADRAFT_995192</name>
</gene>
<dbReference type="Gene3D" id="3.30.9.10">
    <property type="entry name" value="D-Amino Acid Oxidase, subunit A, domain 2"/>
    <property type="match status" value="1"/>
</dbReference>
<accession>A0A0H2RXN0</accession>
<evidence type="ECO:0000313" key="11">
    <source>
        <dbReference type="Proteomes" id="UP000053477"/>
    </source>
</evidence>
<evidence type="ECO:0000256" key="1">
    <source>
        <dbReference type="ARBA" id="ARBA00001974"/>
    </source>
</evidence>
<keyword evidence="11" id="KW-1185">Reference proteome</keyword>
<comment type="cofactor">
    <cofactor evidence="1">
        <name>FAD</name>
        <dbReference type="ChEBI" id="CHEBI:57692"/>
    </cofactor>
</comment>
<dbReference type="EMBL" id="KQ085917">
    <property type="protein sequence ID" value="KLO16372.1"/>
    <property type="molecule type" value="Genomic_DNA"/>
</dbReference>
<name>A0A0H2RXN0_9AGAM</name>
<dbReference type="GO" id="GO:0047545">
    <property type="term" value="F:(S)-2-hydroxyglutarate dehydrogenase activity"/>
    <property type="evidence" value="ECO:0007669"/>
    <property type="project" value="UniProtKB-EC"/>
</dbReference>
<evidence type="ECO:0000259" key="9">
    <source>
        <dbReference type="Pfam" id="PF01266"/>
    </source>
</evidence>
<comment type="catalytic activity">
    <reaction evidence="5">
        <text>(S)-2-hydroxyglutarate + A = 2-oxoglutarate + AH2</text>
        <dbReference type="Rhea" id="RHEA:21252"/>
        <dbReference type="ChEBI" id="CHEBI:13193"/>
        <dbReference type="ChEBI" id="CHEBI:16782"/>
        <dbReference type="ChEBI" id="CHEBI:16810"/>
        <dbReference type="ChEBI" id="CHEBI:17499"/>
        <dbReference type="EC" id="1.1.99.2"/>
    </reaction>
</comment>
<dbReference type="Pfam" id="PF01266">
    <property type="entry name" value="DAO"/>
    <property type="match status" value="1"/>
</dbReference>
<dbReference type="OrthoDB" id="498204at2759"/>
<organism evidence="10 11">
    <name type="scientific">Schizopora paradoxa</name>
    <dbReference type="NCBI Taxonomy" id="27342"/>
    <lineage>
        <taxon>Eukaryota</taxon>
        <taxon>Fungi</taxon>
        <taxon>Dikarya</taxon>
        <taxon>Basidiomycota</taxon>
        <taxon>Agaricomycotina</taxon>
        <taxon>Agaricomycetes</taxon>
        <taxon>Hymenochaetales</taxon>
        <taxon>Schizoporaceae</taxon>
        <taxon>Schizopora</taxon>
    </lineage>
</organism>
<dbReference type="STRING" id="27342.A0A0H2RXN0"/>
<evidence type="ECO:0000256" key="4">
    <source>
        <dbReference type="ARBA" id="ARBA00023002"/>
    </source>
</evidence>
<dbReference type="PANTHER" id="PTHR43104">
    <property type="entry name" value="L-2-HYDROXYGLUTARATE DEHYDROGENASE, MITOCHONDRIAL"/>
    <property type="match status" value="1"/>
</dbReference>
<sequence length="425" mass="47119">MLAIISSRNSEVIHAGIYYPPGSLKQRLCVRGRHLLYEYCKESSVPFRKTEKLVVAKEYQRSYIESLHKKCNELSWPTSFHSDRTDDLSCPAVPTELISGAEARQLEPDISPDIAAALLSRETGIIDSHTYMESLERDIAESNNGELAFSTTVVRVDPYDPSKMPSTSAEYSGNGWVVQTVTGPESPTDASDALVARTIINSSGLNGALVLNSLLEENACIPMYYAKGSYAAYNGPGVGNVRRLIYPCAETSNKDLHSFQSLGTHLTLDLNGNVRFGPNIEWISPDITTGSYTQLQQSGEHEDVFIYDAKAVDFWKRFLVPDESQLSAMYRAVREYLPGVVQDKFRADYVGIRPKLVPPWAGFQDFVFREDNSFDFLRSAEVSSRDREGGKMITLLGIESPGLTSSLAIAEKVVGMLEGHESRSE</sequence>
<comment type="similarity">
    <text evidence="6">Belongs to the L2HGDH family.</text>
</comment>
<dbReference type="EC" id="1.1.99.2" evidence="7"/>
<evidence type="ECO:0000313" key="10">
    <source>
        <dbReference type="EMBL" id="KLO16372.1"/>
    </source>
</evidence>